<comment type="caution">
    <text evidence="2">The sequence shown here is derived from an EMBL/GenBank/DDBJ whole genome shotgun (WGS) entry which is preliminary data.</text>
</comment>
<dbReference type="PANTHER" id="PTHR48079:SF9">
    <property type="entry name" value="PUTATIVE-RELATED"/>
    <property type="match status" value="1"/>
</dbReference>
<dbReference type="EMBL" id="WJXB01000007">
    <property type="protein sequence ID" value="MRN54918.1"/>
    <property type="molecule type" value="Genomic_DNA"/>
</dbReference>
<evidence type="ECO:0000259" key="1">
    <source>
        <dbReference type="Pfam" id="PF01370"/>
    </source>
</evidence>
<dbReference type="GO" id="GO:0004029">
    <property type="term" value="F:aldehyde dehydrogenase (NAD+) activity"/>
    <property type="evidence" value="ECO:0007669"/>
    <property type="project" value="TreeGrafter"/>
</dbReference>
<protein>
    <submittedName>
        <fullName evidence="2">NAD-dependent epimerase/dehydratase family protein</fullName>
    </submittedName>
</protein>
<gene>
    <name evidence="2" type="ORF">GJB61_18195</name>
</gene>
<keyword evidence="3" id="KW-1185">Reference proteome</keyword>
<proteinExistence type="predicted"/>
<dbReference type="InterPro" id="IPR001509">
    <property type="entry name" value="Epimerase_deHydtase"/>
</dbReference>
<dbReference type="InterPro" id="IPR036291">
    <property type="entry name" value="NAD(P)-bd_dom_sf"/>
</dbReference>
<feature type="domain" description="NAD-dependent epimerase/dehydratase" evidence="1">
    <location>
        <begin position="3"/>
        <end position="215"/>
    </location>
</feature>
<evidence type="ECO:0000313" key="3">
    <source>
        <dbReference type="Proteomes" id="UP000463051"/>
    </source>
</evidence>
<organism evidence="2 3">
    <name type="scientific">Paenibacillus monticola</name>
    <dbReference type="NCBI Taxonomy" id="2666075"/>
    <lineage>
        <taxon>Bacteria</taxon>
        <taxon>Bacillati</taxon>
        <taxon>Bacillota</taxon>
        <taxon>Bacilli</taxon>
        <taxon>Bacillales</taxon>
        <taxon>Paenibacillaceae</taxon>
        <taxon>Paenibacillus</taxon>
    </lineage>
</organism>
<evidence type="ECO:0000313" key="2">
    <source>
        <dbReference type="EMBL" id="MRN54918.1"/>
    </source>
</evidence>
<dbReference type="InterPro" id="IPR051783">
    <property type="entry name" value="NAD(P)-dependent_oxidoreduct"/>
</dbReference>
<reference evidence="2 3" key="1">
    <citation type="submission" date="2019-11" db="EMBL/GenBank/DDBJ databases">
        <title>Paenibacillus monticola sp. nov., a novel PGPR strain isolated from mountain sample in China.</title>
        <authorList>
            <person name="Zhao Q."/>
            <person name="Li H.-P."/>
            <person name="Zhang J.-L."/>
        </authorList>
    </citation>
    <scope>NUCLEOTIDE SEQUENCE [LARGE SCALE GENOMIC DNA]</scope>
    <source>
        <strain evidence="2 3">LC-T2</strain>
    </source>
</reference>
<sequence>MRVFVTGATGFVGSAIVRELIDAGHEVLGLARSDEAAATLTAAGAAIHRGSLDDLDNLRQGVAATDGVIHAAFIHNFADLSAAGETDRLAVEAMGAELAQSGRPLVVTSVIGHLTPGQLGTEESAPDMSSSAKHRAGTEEAALAMASQGVRVSVVRLPLSVHGDGDTGFVPGLIQIARNKGVSAYVGDGLNRWPAVHRLDAAHLYRLALETAPAGVKLHAIGDQGVTIREIAGVIGLQLGLPVVSIPSEEAPGHFGWLTHFVSMDIPASSSWTQEQLDWRPMHPALISDLDREQYFTTNTNGNG</sequence>
<dbReference type="RefSeq" id="WP_154120442.1">
    <property type="nucleotide sequence ID" value="NZ_WJXB01000007.1"/>
</dbReference>
<dbReference type="Pfam" id="PF01370">
    <property type="entry name" value="Epimerase"/>
    <property type="match status" value="1"/>
</dbReference>
<dbReference type="Gene3D" id="3.40.50.720">
    <property type="entry name" value="NAD(P)-binding Rossmann-like Domain"/>
    <property type="match status" value="1"/>
</dbReference>
<dbReference type="GO" id="GO:0005737">
    <property type="term" value="C:cytoplasm"/>
    <property type="evidence" value="ECO:0007669"/>
    <property type="project" value="TreeGrafter"/>
</dbReference>
<dbReference type="AlphaFoldDB" id="A0A7X2H8S6"/>
<name>A0A7X2H8S6_9BACL</name>
<dbReference type="SUPFAM" id="SSF51735">
    <property type="entry name" value="NAD(P)-binding Rossmann-fold domains"/>
    <property type="match status" value="1"/>
</dbReference>
<accession>A0A7X2H8S6</accession>
<dbReference type="CDD" id="cd05262">
    <property type="entry name" value="SDR_a7"/>
    <property type="match status" value="1"/>
</dbReference>
<dbReference type="Proteomes" id="UP000463051">
    <property type="component" value="Unassembled WGS sequence"/>
</dbReference>
<dbReference type="PANTHER" id="PTHR48079">
    <property type="entry name" value="PROTEIN YEEZ"/>
    <property type="match status" value="1"/>
</dbReference>